<dbReference type="AlphaFoldDB" id="A0A9D4ETG9"/>
<comment type="caution">
    <text evidence="1">The sequence shown here is derived from an EMBL/GenBank/DDBJ whole genome shotgun (WGS) entry which is preliminary data.</text>
</comment>
<keyword evidence="2" id="KW-1185">Reference proteome</keyword>
<organism evidence="1 2">
    <name type="scientific">Dreissena polymorpha</name>
    <name type="common">Zebra mussel</name>
    <name type="synonym">Mytilus polymorpha</name>
    <dbReference type="NCBI Taxonomy" id="45954"/>
    <lineage>
        <taxon>Eukaryota</taxon>
        <taxon>Metazoa</taxon>
        <taxon>Spiralia</taxon>
        <taxon>Lophotrochozoa</taxon>
        <taxon>Mollusca</taxon>
        <taxon>Bivalvia</taxon>
        <taxon>Autobranchia</taxon>
        <taxon>Heteroconchia</taxon>
        <taxon>Euheterodonta</taxon>
        <taxon>Imparidentia</taxon>
        <taxon>Neoheterodontei</taxon>
        <taxon>Myida</taxon>
        <taxon>Dreissenoidea</taxon>
        <taxon>Dreissenidae</taxon>
        <taxon>Dreissena</taxon>
    </lineage>
</organism>
<sequence>MSTLLHCPSTFSYDGLDVDLHSAKENNFAQNVVSVDVSKSAFVVLRSQGGALKDQQVLLSCPDVLVGLVLCVRDAEQCSEAFMFKCQYLAFLVRVKRQSLAAVE</sequence>
<reference evidence="1" key="2">
    <citation type="submission" date="2020-11" db="EMBL/GenBank/DDBJ databases">
        <authorList>
            <person name="McCartney M.A."/>
            <person name="Auch B."/>
            <person name="Kono T."/>
            <person name="Mallez S."/>
            <person name="Becker A."/>
            <person name="Gohl D.M."/>
            <person name="Silverstein K.A.T."/>
            <person name="Koren S."/>
            <person name="Bechman K.B."/>
            <person name="Herman A."/>
            <person name="Abrahante J.E."/>
            <person name="Garbe J."/>
        </authorList>
    </citation>
    <scope>NUCLEOTIDE SEQUENCE</scope>
    <source>
        <strain evidence="1">Duluth1</strain>
        <tissue evidence="1">Whole animal</tissue>
    </source>
</reference>
<evidence type="ECO:0000313" key="1">
    <source>
        <dbReference type="EMBL" id="KAH3786624.1"/>
    </source>
</evidence>
<gene>
    <name evidence="1" type="ORF">DPMN_164731</name>
</gene>
<dbReference type="EMBL" id="JAIWYP010000008">
    <property type="protein sequence ID" value="KAH3786624.1"/>
    <property type="molecule type" value="Genomic_DNA"/>
</dbReference>
<proteinExistence type="predicted"/>
<dbReference type="Proteomes" id="UP000828390">
    <property type="component" value="Unassembled WGS sequence"/>
</dbReference>
<evidence type="ECO:0000313" key="2">
    <source>
        <dbReference type="Proteomes" id="UP000828390"/>
    </source>
</evidence>
<reference evidence="1" key="1">
    <citation type="journal article" date="2019" name="bioRxiv">
        <title>The Genome of the Zebra Mussel, Dreissena polymorpha: A Resource for Invasive Species Research.</title>
        <authorList>
            <person name="McCartney M.A."/>
            <person name="Auch B."/>
            <person name="Kono T."/>
            <person name="Mallez S."/>
            <person name="Zhang Y."/>
            <person name="Obille A."/>
            <person name="Becker A."/>
            <person name="Abrahante J.E."/>
            <person name="Garbe J."/>
            <person name="Badalamenti J.P."/>
            <person name="Herman A."/>
            <person name="Mangelson H."/>
            <person name="Liachko I."/>
            <person name="Sullivan S."/>
            <person name="Sone E.D."/>
            <person name="Koren S."/>
            <person name="Silverstein K.A.T."/>
            <person name="Beckman K.B."/>
            <person name="Gohl D.M."/>
        </authorList>
    </citation>
    <scope>NUCLEOTIDE SEQUENCE</scope>
    <source>
        <strain evidence="1">Duluth1</strain>
        <tissue evidence="1">Whole animal</tissue>
    </source>
</reference>
<name>A0A9D4ETG9_DREPO</name>
<protein>
    <submittedName>
        <fullName evidence="1">Uncharacterized protein</fullName>
    </submittedName>
</protein>
<accession>A0A9D4ETG9</accession>